<dbReference type="PANTHER" id="PTHR11228:SF7">
    <property type="entry name" value="PQQA PEPTIDE CYCLASE"/>
    <property type="match status" value="1"/>
</dbReference>
<dbReference type="SFLD" id="SFLDS00029">
    <property type="entry name" value="Radical_SAM"/>
    <property type="match status" value="1"/>
</dbReference>
<dbReference type="GO" id="GO:0046872">
    <property type="term" value="F:metal ion binding"/>
    <property type="evidence" value="ECO:0007669"/>
    <property type="project" value="UniProtKB-KW"/>
</dbReference>
<feature type="domain" description="Radical SAM core" evidence="5">
    <location>
        <begin position="14"/>
        <end position="229"/>
    </location>
</feature>
<reference evidence="6 7" key="1">
    <citation type="submission" date="2018-10" db="EMBL/GenBank/DDBJ databases">
        <title>Isolation from soil.</title>
        <authorList>
            <person name="Hu J."/>
        </authorList>
    </citation>
    <scope>NUCLEOTIDE SEQUENCE [LARGE SCALE GENOMIC DNA]</scope>
    <source>
        <strain evidence="6 7">NEAU-Ht49</strain>
    </source>
</reference>
<name>A0A3M2LQU7_9ACTN</name>
<evidence type="ECO:0000256" key="2">
    <source>
        <dbReference type="ARBA" id="ARBA00022723"/>
    </source>
</evidence>
<evidence type="ECO:0000256" key="4">
    <source>
        <dbReference type="ARBA" id="ARBA00023014"/>
    </source>
</evidence>
<protein>
    <submittedName>
        <fullName evidence="6">Radical SAM protein</fullName>
    </submittedName>
</protein>
<keyword evidence="1" id="KW-0949">S-adenosyl-L-methionine</keyword>
<evidence type="ECO:0000256" key="3">
    <source>
        <dbReference type="ARBA" id="ARBA00023004"/>
    </source>
</evidence>
<comment type="caution">
    <text evidence="6">The sequence shown here is derived from an EMBL/GenBank/DDBJ whole genome shotgun (WGS) entry which is preliminary data.</text>
</comment>
<dbReference type="Proteomes" id="UP000282674">
    <property type="component" value="Unassembled WGS sequence"/>
</dbReference>
<organism evidence="6 7">
    <name type="scientific">Actinomadura harenae</name>
    <dbReference type="NCBI Taxonomy" id="2483351"/>
    <lineage>
        <taxon>Bacteria</taxon>
        <taxon>Bacillati</taxon>
        <taxon>Actinomycetota</taxon>
        <taxon>Actinomycetes</taxon>
        <taxon>Streptosporangiales</taxon>
        <taxon>Thermomonosporaceae</taxon>
        <taxon>Actinomadura</taxon>
    </lineage>
</organism>
<dbReference type="InterPro" id="IPR050377">
    <property type="entry name" value="Radical_SAM_PqqE_MftC-like"/>
</dbReference>
<dbReference type="GO" id="GO:0003824">
    <property type="term" value="F:catalytic activity"/>
    <property type="evidence" value="ECO:0007669"/>
    <property type="project" value="InterPro"/>
</dbReference>
<dbReference type="SUPFAM" id="SSF102114">
    <property type="entry name" value="Radical SAM enzymes"/>
    <property type="match status" value="1"/>
</dbReference>
<dbReference type="CDD" id="cd01335">
    <property type="entry name" value="Radical_SAM"/>
    <property type="match status" value="1"/>
</dbReference>
<dbReference type="Pfam" id="PF04055">
    <property type="entry name" value="Radical_SAM"/>
    <property type="match status" value="1"/>
</dbReference>
<keyword evidence="3" id="KW-0408">Iron</keyword>
<evidence type="ECO:0000313" key="7">
    <source>
        <dbReference type="Proteomes" id="UP000282674"/>
    </source>
</evidence>
<keyword evidence="4" id="KW-0411">Iron-sulfur</keyword>
<dbReference type="InterPro" id="IPR007197">
    <property type="entry name" value="rSAM"/>
</dbReference>
<evidence type="ECO:0000256" key="1">
    <source>
        <dbReference type="ARBA" id="ARBA00022691"/>
    </source>
</evidence>
<keyword evidence="7" id="KW-1185">Reference proteome</keyword>
<dbReference type="PROSITE" id="PS51918">
    <property type="entry name" value="RADICAL_SAM"/>
    <property type="match status" value="1"/>
</dbReference>
<dbReference type="RefSeq" id="WP_122197495.1">
    <property type="nucleotide sequence ID" value="NZ_JBHSKC010000034.1"/>
</dbReference>
<dbReference type="PANTHER" id="PTHR11228">
    <property type="entry name" value="RADICAL SAM DOMAIN PROTEIN"/>
    <property type="match status" value="1"/>
</dbReference>
<accession>A0A3M2LQU7</accession>
<dbReference type="InterPro" id="IPR013785">
    <property type="entry name" value="Aldolase_TIM"/>
</dbReference>
<evidence type="ECO:0000259" key="5">
    <source>
        <dbReference type="PROSITE" id="PS51918"/>
    </source>
</evidence>
<sequence length="283" mass="30062">MTTLDFTPKPAFTGPGGPVGFLELEITRECQARCQHCYSNSGPAAGSGAMTAGDWRAVIAQAGAHPDITTVQFIGGEPTQHPEFAGLVRHALDVGLGVAIYTNLIEVTPALWELYEDDRVRLSASWYSADRAEHDRILGYPGAYVATWANLRSAVRRGIEVKVGIVRVLADQDVDGAVAQLTEIGITDYNIDDARPVGRALGRGQATTVDDLCGMCGRGRAAIDTNGQLMPCVLGRAFTAGNVRDTPLAELLAGERWAQIVAAIPGKADVCNPADSNDCDPSR</sequence>
<dbReference type="InterPro" id="IPR058240">
    <property type="entry name" value="rSAM_sf"/>
</dbReference>
<dbReference type="Pfam" id="PF13186">
    <property type="entry name" value="SPASM"/>
    <property type="match status" value="1"/>
</dbReference>
<dbReference type="AlphaFoldDB" id="A0A3M2LQU7"/>
<dbReference type="EMBL" id="RFFG01000061">
    <property type="protein sequence ID" value="RMI39864.1"/>
    <property type="molecule type" value="Genomic_DNA"/>
</dbReference>
<dbReference type="OrthoDB" id="9782387at2"/>
<evidence type="ECO:0000313" key="6">
    <source>
        <dbReference type="EMBL" id="RMI39864.1"/>
    </source>
</evidence>
<dbReference type="SFLD" id="SFLDG01067">
    <property type="entry name" value="SPASM/twitch_domain_containing"/>
    <property type="match status" value="1"/>
</dbReference>
<proteinExistence type="predicted"/>
<dbReference type="Gene3D" id="3.20.20.70">
    <property type="entry name" value="Aldolase class I"/>
    <property type="match status" value="1"/>
</dbReference>
<dbReference type="GO" id="GO:0051536">
    <property type="term" value="F:iron-sulfur cluster binding"/>
    <property type="evidence" value="ECO:0007669"/>
    <property type="project" value="UniProtKB-KW"/>
</dbReference>
<gene>
    <name evidence="6" type="ORF">EBO15_28255</name>
</gene>
<keyword evidence="2" id="KW-0479">Metal-binding</keyword>
<dbReference type="InterPro" id="IPR023885">
    <property type="entry name" value="4Fe4S-binding_SPASM_dom"/>
</dbReference>